<dbReference type="EC" id="1.5.1.21" evidence="3"/>
<keyword evidence="2 3" id="KW-0560">Oxidoreductase</keyword>
<dbReference type="Gene3D" id="3.30.1370.60">
    <property type="entry name" value="Hypothetical oxidoreductase yiak, domain 2"/>
    <property type="match status" value="1"/>
</dbReference>
<name>A0ABV2Q537_9BURK</name>
<dbReference type="SUPFAM" id="SSF89733">
    <property type="entry name" value="L-sulfolactate dehydrogenase-like"/>
    <property type="match status" value="1"/>
</dbReference>
<dbReference type="InterPro" id="IPR036111">
    <property type="entry name" value="Mal/L-sulfo/L-lacto_DH-like_sf"/>
</dbReference>
<keyword evidence="4" id="KW-1185">Reference proteome</keyword>
<dbReference type="InterPro" id="IPR043144">
    <property type="entry name" value="Mal/L-sulf/L-lact_DH-like_ah"/>
</dbReference>
<dbReference type="InterPro" id="IPR003767">
    <property type="entry name" value="Malate/L-lactate_DH-like"/>
</dbReference>
<evidence type="ECO:0000256" key="2">
    <source>
        <dbReference type="ARBA" id="ARBA00023002"/>
    </source>
</evidence>
<evidence type="ECO:0000313" key="3">
    <source>
        <dbReference type="EMBL" id="MET4576149.1"/>
    </source>
</evidence>
<dbReference type="Pfam" id="PF02615">
    <property type="entry name" value="Ldh_2"/>
    <property type="match status" value="1"/>
</dbReference>
<dbReference type="GO" id="GO:0047125">
    <property type="term" value="F:delta1-piperideine-2-carboxylate reductase activity"/>
    <property type="evidence" value="ECO:0007669"/>
    <property type="project" value="UniProtKB-EC"/>
</dbReference>
<organism evidence="3 4">
    <name type="scientific">Ottowia thiooxydans</name>
    <dbReference type="NCBI Taxonomy" id="219182"/>
    <lineage>
        <taxon>Bacteria</taxon>
        <taxon>Pseudomonadati</taxon>
        <taxon>Pseudomonadota</taxon>
        <taxon>Betaproteobacteria</taxon>
        <taxon>Burkholderiales</taxon>
        <taxon>Comamonadaceae</taxon>
        <taxon>Ottowia</taxon>
    </lineage>
</organism>
<dbReference type="PANTHER" id="PTHR11091">
    <property type="entry name" value="OXIDOREDUCTASE-RELATED"/>
    <property type="match status" value="1"/>
</dbReference>
<sequence>MNQSGKNQYMADTIRLTLDEVFGLSVRVLREHGMSMAHAQAVARVITAGERDECYSHGIYRLLITTHTLRSSGISRDALPVIRDRTPAVVGVDAQFAYSPLSFEMGSKVLIEKARKTGIAAMVINNCYHFSALWPEIEVLTASGLAAIAMNPSHAGVAPAGGTQAVLGTNPIAFGWPRPGKDPYVFDFATSAVARGEIELHSRAGRSIPHGWGIDARGQPTNHADAVLNGGAMLAFGGHKGSALSTMIELLAGPLIGDLTSLDSLKYDDGRGASPCHGEIIIAMDPLILGQGHYAEDDARAERLFDEFLGQGARLPSQRRYAARKRSLSDGVQVSRTLHEEIMGMLSGSEIETQVP</sequence>
<evidence type="ECO:0000256" key="1">
    <source>
        <dbReference type="ARBA" id="ARBA00006056"/>
    </source>
</evidence>
<dbReference type="PANTHER" id="PTHR11091:SF0">
    <property type="entry name" value="MALATE DEHYDROGENASE"/>
    <property type="match status" value="1"/>
</dbReference>
<dbReference type="InterPro" id="IPR043143">
    <property type="entry name" value="Mal/L-sulf/L-lact_DH-like_NADP"/>
</dbReference>
<gene>
    <name evidence="3" type="ORF">ABIE13_001249</name>
</gene>
<proteinExistence type="inferred from homology"/>
<dbReference type="EMBL" id="JBEPSH010000002">
    <property type="protein sequence ID" value="MET4576149.1"/>
    <property type="molecule type" value="Genomic_DNA"/>
</dbReference>
<comment type="caution">
    <text evidence="3">The sequence shown here is derived from an EMBL/GenBank/DDBJ whole genome shotgun (WGS) entry which is preliminary data.</text>
</comment>
<protein>
    <submittedName>
        <fullName evidence="3">Delta1-piperideine-2-carboxylate reductase</fullName>
        <ecNumber evidence="3">1.5.1.21</ecNumber>
    </submittedName>
</protein>
<evidence type="ECO:0000313" key="4">
    <source>
        <dbReference type="Proteomes" id="UP001549320"/>
    </source>
</evidence>
<accession>A0ABV2Q537</accession>
<dbReference type="Gene3D" id="1.10.1530.10">
    <property type="match status" value="1"/>
</dbReference>
<comment type="similarity">
    <text evidence="1">Belongs to the LDH2/MDH2 oxidoreductase family.</text>
</comment>
<reference evidence="3 4" key="1">
    <citation type="submission" date="2024-06" db="EMBL/GenBank/DDBJ databases">
        <title>Sorghum-associated microbial communities from plants grown in Nebraska, USA.</title>
        <authorList>
            <person name="Schachtman D."/>
        </authorList>
    </citation>
    <scope>NUCLEOTIDE SEQUENCE [LARGE SCALE GENOMIC DNA]</scope>
    <source>
        <strain evidence="3 4">2709</strain>
    </source>
</reference>
<dbReference type="Proteomes" id="UP001549320">
    <property type="component" value="Unassembled WGS sequence"/>
</dbReference>